<keyword evidence="2" id="KW-1185">Reference proteome</keyword>
<accession>A0AAV9MJY9</accession>
<evidence type="ECO:0000313" key="1">
    <source>
        <dbReference type="EMBL" id="KAK4738356.1"/>
    </source>
</evidence>
<gene>
    <name evidence="1" type="ORF">R3W88_002053</name>
</gene>
<dbReference type="AlphaFoldDB" id="A0AAV9MJY9"/>
<dbReference type="Proteomes" id="UP001311915">
    <property type="component" value="Unassembled WGS sequence"/>
</dbReference>
<protein>
    <submittedName>
        <fullName evidence="1">Uncharacterized protein</fullName>
    </submittedName>
</protein>
<evidence type="ECO:0000313" key="2">
    <source>
        <dbReference type="Proteomes" id="UP001311915"/>
    </source>
</evidence>
<sequence length="63" mass="7264">MIKGYSETHLEEFGKGIHIETIQLIKIQNENHIHTILHFCFIILSGYSILGSEKLIILNSWAQ</sequence>
<comment type="caution">
    <text evidence="1">The sequence shown here is derived from an EMBL/GenBank/DDBJ whole genome shotgun (WGS) entry which is preliminary data.</text>
</comment>
<organism evidence="1 2">
    <name type="scientific">Solanum pinnatisectum</name>
    <name type="common">tansyleaf nightshade</name>
    <dbReference type="NCBI Taxonomy" id="50273"/>
    <lineage>
        <taxon>Eukaryota</taxon>
        <taxon>Viridiplantae</taxon>
        <taxon>Streptophyta</taxon>
        <taxon>Embryophyta</taxon>
        <taxon>Tracheophyta</taxon>
        <taxon>Spermatophyta</taxon>
        <taxon>Magnoliopsida</taxon>
        <taxon>eudicotyledons</taxon>
        <taxon>Gunneridae</taxon>
        <taxon>Pentapetalae</taxon>
        <taxon>asterids</taxon>
        <taxon>lamiids</taxon>
        <taxon>Solanales</taxon>
        <taxon>Solanaceae</taxon>
        <taxon>Solanoideae</taxon>
        <taxon>Solaneae</taxon>
        <taxon>Solanum</taxon>
    </lineage>
</organism>
<name>A0AAV9MJY9_9SOLN</name>
<proteinExistence type="predicted"/>
<reference evidence="1 2" key="1">
    <citation type="submission" date="2023-10" db="EMBL/GenBank/DDBJ databases">
        <title>Genome-Wide Identification Analysis in wild type Solanum Pinnatisectum Reveals Some Genes Defensing Phytophthora Infestans.</title>
        <authorList>
            <person name="Sun C."/>
        </authorList>
    </citation>
    <scope>NUCLEOTIDE SEQUENCE [LARGE SCALE GENOMIC DNA]</scope>
    <source>
        <strain evidence="1">LQN</strain>
        <tissue evidence="1">Leaf</tissue>
    </source>
</reference>
<dbReference type="EMBL" id="JAWPEI010000001">
    <property type="protein sequence ID" value="KAK4738356.1"/>
    <property type="molecule type" value="Genomic_DNA"/>
</dbReference>